<proteinExistence type="predicted"/>
<dbReference type="RefSeq" id="WP_330072656.1">
    <property type="nucleotide sequence ID" value="NZ_JAZDQJ010000001.1"/>
</dbReference>
<dbReference type="SUPFAM" id="SSF53697">
    <property type="entry name" value="SIS domain"/>
    <property type="match status" value="1"/>
</dbReference>
<organism evidence="2 3">
    <name type="scientific">Pseudomonas ulcerans</name>
    <dbReference type="NCBI Taxonomy" id="3115852"/>
    <lineage>
        <taxon>Bacteria</taxon>
        <taxon>Pseudomonadati</taxon>
        <taxon>Pseudomonadota</taxon>
        <taxon>Gammaproteobacteria</taxon>
        <taxon>Pseudomonadales</taxon>
        <taxon>Pseudomonadaceae</taxon>
        <taxon>Pseudomonas</taxon>
    </lineage>
</organism>
<dbReference type="InterPro" id="IPR035461">
    <property type="entry name" value="GmhA/DiaA"/>
</dbReference>
<dbReference type="InterPro" id="IPR050099">
    <property type="entry name" value="SIS_GmhA/DiaA_subfam"/>
</dbReference>
<evidence type="ECO:0000313" key="2">
    <source>
        <dbReference type="EMBL" id="MEE1931671.1"/>
    </source>
</evidence>
<dbReference type="Proteomes" id="UP001335100">
    <property type="component" value="Unassembled WGS sequence"/>
</dbReference>
<gene>
    <name evidence="2" type="ORF">V0R50_00445</name>
</gene>
<dbReference type="Gene3D" id="3.40.50.10490">
    <property type="entry name" value="Glucose-6-phosphate isomerase like protein, domain 1"/>
    <property type="match status" value="1"/>
</dbReference>
<dbReference type="Pfam" id="PF13580">
    <property type="entry name" value="SIS_2"/>
    <property type="match status" value="1"/>
</dbReference>
<evidence type="ECO:0000313" key="3">
    <source>
        <dbReference type="Proteomes" id="UP001335100"/>
    </source>
</evidence>
<dbReference type="PANTHER" id="PTHR30390">
    <property type="entry name" value="SEDOHEPTULOSE 7-PHOSPHATE ISOMERASE / DNAA INITIATOR-ASSOCIATING FACTOR FOR REPLICATION INITIATION"/>
    <property type="match status" value="1"/>
</dbReference>
<name>A0ABU7HJI2_9PSED</name>
<reference evidence="2 3" key="1">
    <citation type="submission" date="2024-01" db="EMBL/GenBank/DDBJ databases">
        <title>Unpublished Manusciprt.</title>
        <authorList>
            <person name="Duman M."/>
            <person name="Valdes E.G."/>
            <person name="Ajmi N."/>
            <person name="Altun S."/>
            <person name="Saticioglu I.B."/>
        </authorList>
    </citation>
    <scope>NUCLEOTIDE SEQUENCE [LARGE SCALE GENOMIC DNA]</scope>
    <source>
        <strain evidence="2 3">148P</strain>
    </source>
</reference>
<protein>
    <submittedName>
        <fullName evidence="2">SIS domain-containing protein</fullName>
    </submittedName>
</protein>
<dbReference type="PROSITE" id="PS51464">
    <property type="entry name" value="SIS"/>
    <property type="match status" value="1"/>
</dbReference>
<feature type="domain" description="SIS" evidence="1">
    <location>
        <begin position="33"/>
        <end position="189"/>
    </location>
</feature>
<keyword evidence="3" id="KW-1185">Reference proteome</keyword>
<dbReference type="InterPro" id="IPR046348">
    <property type="entry name" value="SIS_dom_sf"/>
</dbReference>
<dbReference type="PANTHER" id="PTHR30390:SF8">
    <property type="entry name" value="SUGAR ISOMERASE (SIS)"/>
    <property type="match status" value="1"/>
</dbReference>
<accession>A0ABU7HJI2</accession>
<dbReference type="InterPro" id="IPR001347">
    <property type="entry name" value="SIS_dom"/>
</dbReference>
<comment type="caution">
    <text evidence="2">The sequence shown here is derived from an EMBL/GenBank/DDBJ whole genome shotgun (WGS) entry which is preliminary data.</text>
</comment>
<dbReference type="EMBL" id="JAZDQJ010000001">
    <property type="protein sequence ID" value="MEE1931671.1"/>
    <property type="molecule type" value="Genomic_DNA"/>
</dbReference>
<dbReference type="CDD" id="cd05006">
    <property type="entry name" value="SIS_GmhA"/>
    <property type="match status" value="1"/>
</dbReference>
<evidence type="ECO:0000259" key="1">
    <source>
        <dbReference type="PROSITE" id="PS51464"/>
    </source>
</evidence>
<sequence length="194" mass="21512">MNYRKLAEDYFSTFISTLQKIDIDELVKVVRAIEFAVSEGRTIYVMGNGGSSSTASHMHSDLGNTVSQLKGKKINVSCLSDNIATITAIANDYSYDLIYVRQLEGRLKEGDLVIAISGSGNSKNIIKAVEYAKSVRAQIVAMTGYDGGEVKKIADLNLNVFIDNMQIAEDIHLLFNHLIVHILNLSDQDCRRDY</sequence>